<dbReference type="GO" id="GO:0005886">
    <property type="term" value="C:plasma membrane"/>
    <property type="evidence" value="ECO:0007669"/>
    <property type="project" value="TreeGrafter"/>
</dbReference>
<gene>
    <name evidence="5" type="ORF">MNBD_DELTA01-481</name>
</gene>
<organism evidence="5">
    <name type="scientific">hydrothermal vent metagenome</name>
    <dbReference type="NCBI Taxonomy" id="652676"/>
    <lineage>
        <taxon>unclassified sequences</taxon>
        <taxon>metagenomes</taxon>
        <taxon>ecological metagenomes</taxon>
    </lineage>
</organism>
<dbReference type="CDD" id="cd01949">
    <property type="entry name" value="GGDEF"/>
    <property type="match status" value="1"/>
</dbReference>
<dbReference type="SUPFAM" id="SSF52172">
    <property type="entry name" value="CheY-like"/>
    <property type="match status" value="1"/>
</dbReference>
<dbReference type="InterPro" id="IPR029787">
    <property type="entry name" value="Nucleotide_cyclase"/>
</dbReference>
<dbReference type="SMART" id="SM00065">
    <property type="entry name" value="GAF"/>
    <property type="match status" value="1"/>
</dbReference>
<feature type="domain" description="Response regulatory" evidence="3">
    <location>
        <begin position="9"/>
        <end position="129"/>
    </location>
</feature>
<dbReference type="CDD" id="cd00156">
    <property type="entry name" value="REC"/>
    <property type="match status" value="1"/>
</dbReference>
<dbReference type="InterPro" id="IPR043128">
    <property type="entry name" value="Rev_trsase/Diguanyl_cyclase"/>
</dbReference>
<dbReference type="InterPro" id="IPR050469">
    <property type="entry name" value="Diguanylate_Cyclase"/>
</dbReference>
<dbReference type="AlphaFoldDB" id="A0A3B0RH91"/>
<accession>A0A3B0RH91</accession>
<dbReference type="GO" id="GO:1902201">
    <property type="term" value="P:negative regulation of bacterial-type flagellum-dependent cell motility"/>
    <property type="evidence" value="ECO:0007669"/>
    <property type="project" value="TreeGrafter"/>
</dbReference>
<evidence type="ECO:0000256" key="2">
    <source>
        <dbReference type="ARBA" id="ARBA00022777"/>
    </source>
</evidence>
<dbReference type="PANTHER" id="PTHR45138">
    <property type="entry name" value="REGULATORY COMPONENTS OF SENSORY TRANSDUCTION SYSTEM"/>
    <property type="match status" value="1"/>
</dbReference>
<dbReference type="GO" id="GO:0000160">
    <property type="term" value="P:phosphorelay signal transduction system"/>
    <property type="evidence" value="ECO:0007669"/>
    <property type="project" value="InterPro"/>
</dbReference>
<dbReference type="SUPFAM" id="SSF55073">
    <property type="entry name" value="Nucleotide cyclase"/>
    <property type="match status" value="1"/>
</dbReference>
<dbReference type="SMART" id="SM00448">
    <property type="entry name" value="REC"/>
    <property type="match status" value="1"/>
</dbReference>
<dbReference type="InterPro" id="IPR011006">
    <property type="entry name" value="CheY-like_superfamily"/>
</dbReference>
<proteinExistence type="predicted"/>
<dbReference type="Pfam" id="PF00990">
    <property type="entry name" value="GGDEF"/>
    <property type="match status" value="1"/>
</dbReference>
<dbReference type="NCBIfam" id="TIGR00254">
    <property type="entry name" value="GGDEF"/>
    <property type="match status" value="1"/>
</dbReference>
<evidence type="ECO:0000259" key="4">
    <source>
        <dbReference type="PROSITE" id="PS50887"/>
    </source>
</evidence>
<dbReference type="GO" id="GO:0052621">
    <property type="term" value="F:diguanylate cyclase activity"/>
    <property type="evidence" value="ECO:0007669"/>
    <property type="project" value="TreeGrafter"/>
</dbReference>
<evidence type="ECO:0000259" key="3">
    <source>
        <dbReference type="PROSITE" id="PS50110"/>
    </source>
</evidence>
<keyword evidence="2" id="KW-0418">Kinase</keyword>
<dbReference type="InterPro" id="IPR003018">
    <property type="entry name" value="GAF"/>
</dbReference>
<dbReference type="FunFam" id="3.30.70.270:FF:000001">
    <property type="entry name" value="Diguanylate cyclase domain protein"/>
    <property type="match status" value="1"/>
</dbReference>
<dbReference type="GO" id="GO:0043709">
    <property type="term" value="P:cell adhesion involved in single-species biofilm formation"/>
    <property type="evidence" value="ECO:0007669"/>
    <property type="project" value="TreeGrafter"/>
</dbReference>
<dbReference type="Pfam" id="PF00072">
    <property type="entry name" value="Response_reg"/>
    <property type="match status" value="1"/>
</dbReference>
<dbReference type="PROSITE" id="PS50110">
    <property type="entry name" value="RESPONSE_REGULATORY"/>
    <property type="match status" value="1"/>
</dbReference>
<dbReference type="SMART" id="SM00267">
    <property type="entry name" value="GGDEF"/>
    <property type="match status" value="1"/>
</dbReference>
<reference evidence="5" key="1">
    <citation type="submission" date="2018-06" db="EMBL/GenBank/DDBJ databases">
        <authorList>
            <person name="Zhirakovskaya E."/>
        </authorList>
    </citation>
    <scope>NUCLEOTIDE SEQUENCE</scope>
</reference>
<dbReference type="InterPro" id="IPR001789">
    <property type="entry name" value="Sig_transdc_resp-reg_receiver"/>
</dbReference>
<evidence type="ECO:0000313" key="5">
    <source>
        <dbReference type="EMBL" id="VAV84023.1"/>
    </source>
</evidence>
<dbReference type="EMBL" id="UOEA01000059">
    <property type="protein sequence ID" value="VAV84023.1"/>
    <property type="molecule type" value="Genomic_DNA"/>
</dbReference>
<protein>
    <submittedName>
        <fullName evidence="5">Uncharacterized protein</fullName>
    </submittedName>
</protein>
<dbReference type="InterPro" id="IPR000160">
    <property type="entry name" value="GGDEF_dom"/>
</dbReference>
<dbReference type="SUPFAM" id="SSF55781">
    <property type="entry name" value="GAF domain-like"/>
    <property type="match status" value="1"/>
</dbReference>
<dbReference type="Gene3D" id="3.30.450.40">
    <property type="match status" value="1"/>
</dbReference>
<evidence type="ECO:0000256" key="1">
    <source>
        <dbReference type="ARBA" id="ARBA00022679"/>
    </source>
</evidence>
<dbReference type="PROSITE" id="PS50887">
    <property type="entry name" value="GGDEF"/>
    <property type="match status" value="1"/>
</dbReference>
<dbReference type="Gene3D" id="3.40.50.2300">
    <property type="match status" value="1"/>
</dbReference>
<dbReference type="PANTHER" id="PTHR45138:SF9">
    <property type="entry name" value="DIGUANYLATE CYCLASE DGCM-RELATED"/>
    <property type="match status" value="1"/>
</dbReference>
<feature type="domain" description="GGDEF" evidence="4">
    <location>
        <begin position="347"/>
        <end position="480"/>
    </location>
</feature>
<dbReference type="Gene3D" id="3.30.70.270">
    <property type="match status" value="1"/>
</dbReference>
<dbReference type="Pfam" id="PF01590">
    <property type="entry name" value="GAF"/>
    <property type="match status" value="1"/>
</dbReference>
<dbReference type="GO" id="GO:0016301">
    <property type="term" value="F:kinase activity"/>
    <property type="evidence" value="ECO:0007669"/>
    <property type="project" value="UniProtKB-KW"/>
</dbReference>
<keyword evidence="1" id="KW-0808">Transferase</keyword>
<dbReference type="InterPro" id="IPR029016">
    <property type="entry name" value="GAF-like_dom_sf"/>
</dbReference>
<name>A0A3B0RH91_9ZZZZ</name>
<sequence>MDKNASVIRILVVDDNAQNLAFIRDAFSGKNYIIESTDDGDKAPAMLGQLVPNLIFVNPWIRGLSGQGLCAALRILDLDPRPAIILIYDEKEGKEVNEEILGFLDGGADDIIRLPLNKTDLYARARAQLNFSKCYRDIIVDNQNLKSILEITNAIGDTLDTSEILDIIVNHVASVLDAHRCSIVMVGEGDKGYVLVSNDAPEVRDLQIDLGRYPEIREVIRTRDPVSLDDVKTHPLMKEVGELIMDLDYTSIMVVPVTFKEHTLGTLFLRARRKNRGFTAKEIEFCQIVANASYHAFKNAKLFEQVSDEKEDLRHLAITDQLTALFNHSFFYIRLEEEFERAVRYDSPLSLILMDIDDFKRINDTYGHRIGDMVLRETSAVIRNSVRKIDVVARYGGEEIAVLLPQTSLSGALGEAERIRLNIENTKYQEDFDEVITVSLGVATYSFEHTKRPEDLVNLADKALYEAKDAGKNCVKVITEKSLS</sequence>